<evidence type="ECO:0000256" key="1">
    <source>
        <dbReference type="ARBA" id="ARBA00004141"/>
    </source>
</evidence>
<feature type="compositionally biased region" description="Acidic residues" evidence="2">
    <location>
        <begin position="67"/>
        <end position="76"/>
    </location>
</feature>
<protein>
    <submittedName>
        <fullName evidence="6">Uncharacterized protein LOC101848490</fullName>
    </submittedName>
</protein>
<dbReference type="PANTHER" id="PTHR11360:SF286">
    <property type="entry name" value="GH22266P"/>
    <property type="match status" value="1"/>
</dbReference>
<feature type="transmembrane region" description="Helical" evidence="3">
    <location>
        <begin position="227"/>
        <end position="245"/>
    </location>
</feature>
<dbReference type="InterPro" id="IPR036259">
    <property type="entry name" value="MFS_trans_sf"/>
</dbReference>
<dbReference type="CDD" id="cd17352">
    <property type="entry name" value="MFS_MCT_SLC16"/>
    <property type="match status" value="1"/>
</dbReference>
<gene>
    <name evidence="6" type="primary">LOC101848490</name>
</gene>
<sequence>MEDSDAPTHTRHKSTADQKRECDVTTADIAADNEDGYMGRKRMIRDERNAEKKDGKGEADRGGKMGEEEEDEDEDEINAELLQDGLKRALSQTWHAPDGGWGWVVVVSALMASLIVDGVTYTFGLFLGELQRAFQAPKSTIALASSMQVGIYLMVGPLVSALTNRFGCRLVIIVGSVVAGGAFMVSAFSPNVTVLILTYGVVGGIGFGMMYLPAIVSVSLYFESRRALATGIAVCGSGIGTFVLAPVTELLLLHYNWSWTLMILGAIILNGAVFGGLVRPLDMTPESSEGEKIAGEVVSKILKGNCEIDIDGVDRVIYTNETEKEQVNNSLLKPVKQKRKRKISNSSGGKPAFETIPLITITDDQENTTVMFSDSCQTVKPGAKNKKDGRFFSSTPNMIINSTSNLQHVTWGTTSGNKKDKTSSNSSVNNAPPRQRSNTVDFYNRVSRADASFIKPNATPPLQQRRKSHAPMGLAYISLSDIHINKIRDDINIPLSRRDIQMSGSLAGPEWDYSHYQGVKNQELYIQSIRSIASKCSKDGDADFGQRRTGLFRCLPESARDTLDEMLNLSILKDSRYWYILLGNFFCMIGFYVPFMYIPERAKLLGISENEAAFLLSIIGITNTVSRVLTGVVINFFNMDCLVVNNIALFLSGVVTIVCPLCQNYVGLAVVSAIFGVCVAAYISLCSILLCELLGVQNLTNAFGFVILFRGVACIIGPPIAGALIDSLGVFDPAFFLGGGFIVLGAISHIMLHLPCADRHRRRL</sequence>
<evidence type="ECO:0000313" key="5">
    <source>
        <dbReference type="Proteomes" id="UP000694888"/>
    </source>
</evidence>
<dbReference type="Pfam" id="PF07690">
    <property type="entry name" value="MFS_1"/>
    <property type="match status" value="2"/>
</dbReference>
<dbReference type="Gene3D" id="1.20.1250.20">
    <property type="entry name" value="MFS general substrate transporter like domains"/>
    <property type="match status" value="2"/>
</dbReference>
<feature type="domain" description="Major facilitator superfamily (MFS) profile" evidence="4">
    <location>
        <begin position="576"/>
        <end position="764"/>
    </location>
</feature>
<evidence type="ECO:0000256" key="2">
    <source>
        <dbReference type="SAM" id="MobiDB-lite"/>
    </source>
</evidence>
<dbReference type="PROSITE" id="PS50850">
    <property type="entry name" value="MFS"/>
    <property type="match status" value="1"/>
</dbReference>
<dbReference type="Proteomes" id="UP000694888">
    <property type="component" value="Unplaced"/>
</dbReference>
<feature type="region of interest" description="Disordered" evidence="2">
    <location>
        <begin position="409"/>
        <end position="439"/>
    </location>
</feature>
<dbReference type="InterPro" id="IPR050327">
    <property type="entry name" value="Proton-linked_MCT"/>
</dbReference>
<keyword evidence="3" id="KW-1133">Transmembrane helix</keyword>
<name>A0ABM0KAJ9_APLCA</name>
<keyword evidence="3" id="KW-0812">Transmembrane</keyword>
<feature type="transmembrane region" description="Helical" evidence="3">
    <location>
        <begin position="702"/>
        <end position="721"/>
    </location>
</feature>
<dbReference type="PANTHER" id="PTHR11360">
    <property type="entry name" value="MONOCARBOXYLATE TRANSPORTER"/>
    <property type="match status" value="1"/>
</dbReference>
<proteinExistence type="predicted"/>
<feature type="transmembrane region" description="Helical" evidence="3">
    <location>
        <begin position="257"/>
        <end position="278"/>
    </location>
</feature>
<feature type="transmembrane region" description="Helical" evidence="3">
    <location>
        <begin position="733"/>
        <end position="754"/>
    </location>
</feature>
<dbReference type="InterPro" id="IPR011701">
    <property type="entry name" value="MFS"/>
</dbReference>
<feature type="compositionally biased region" description="Basic and acidic residues" evidence="2">
    <location>
        <begin position="44"/>
        <end position="66"/>
    </location>
</feature>
<feature type="transmembrane region" description="Helical" evidence="3">
    <location>
        <begin position="141"/>
        <end position="163"/>
    </location>
</feature>
<feature type="transmembrane region" description="Helical" evidence="3">
    <location>
        <begin position="100"/>
        <end position="121"/>
    </location>
</feature>
<organism evidence="5 6">
    <name type="scientific">Aplysia californica</name>
    <name type="common">California sea hare</name>
    <dbReference type="NCBI Taxonomy" id="6500"/>
    <lineage>
        <taxon>Eukaryota</taxon>
        <taxon>Metazoa</taxon>
        <taxon>Spiralia</taxon>
        <taxon>Lophotrochozoa</taxon>
        <taxon>Mollusca</taxon>
        <taxon>Gastropoda</taxon>
        <taxon>Heterobranchia</taxon>
        <taxon>Euthyneura</taxon>
        <taxon>Tectipleura</taxon>
        <taxon>Aplysiida</taxon>
        <taxon>Aplysioidea</taxon>
        <taxon>Aplysiidae</taxon>
        <taxon>Aplysia</taxon>
    </lineage>
</organism>
<feature type="transmembrane region" description="Helical" evidence="3">
    <location>
        <begin position="577"/>
        <end position="598"/>
    </location>
</feature>
<accession>A0ABM0KAJ9</accession>
<feature type="transmembrane region" description="Helical" evidence="3">
    <location>
        <begin position="194"/>
        <end position="215"/>
    </location>
</feature>
<feature type="transmembrane region" description="Helical" evidence="3">
    <location>
        <begin position="170"/>
        <end position="188"/>
    </location>
</feature>
<evidence type="ECO:0000259" key="4">
    <source>
        <dbReference type="PROSITE" id="PS50850"/>
    </source>
</evidence>
<dbReference type="GeneID" id="101848490"/>
<keyword evidence="3" id="KW-0472">Membrane</keyword>
<feature type="compositionally biased region" description="Basic and acidic residues" evidence="2">
    <location>
        <begin position="14"/>
        <end position="23"/>
    </location>
</feature>
<dbReference type="SUPFAM" id="SSF103473">
    <property type="entry name" value="MFS general substrate transporter"/>
    <property type="match status" value="1"/>
</dbReference>
<keyword evidence="5" id="KW-1185">Reference proteome</keyword>
<reference evidence="6" key="1">
    <citation type="submission" date="2025-08" db="UniProtKB">
        <authorList>
            <consortium name="RefSeq"/>
        </authorList>
    </citation>
    <scope>IDENTIFICATION</scope>
</reference>
<feature type="transmembrane region" description="Helical" evidence="3">
    <location>
        <begin position="613"/>
        <end position="634"/>
    </location>
</feature>
<feature type="region of interest" description="Disordered" evidence="2">
    <location>
        <begin position="1"/>
        <end position="76"/>
    </location>
</feature>
<feature type="transmembrane region" description="Helical" evidence="3">
    <location>
        <begin position="641"/>
        <end position="659"/>
    </location>
</feature>
<evidence type="ECO:0000256" key="3">
    <source>
        <dbReference type="SAM" id="Phobius"/>
    </source>
</evidence>
<comment type="subcellular location">
    <subcellularLocation>
        <location evidence="1">Membrane</location>
        <topology evidence="1">Multi-pass membrane protein</topology>
    </subcellularLocation>
</comment>
<feature type="transmembrane region" description="Helical" evidence="3">
    <location>
        <begin position="665"/>
        <end position="690"/>
    </location>
</feature>
<dbReference type="RefSeq" id="XP_005112911.2">
    <property type="nucleotide sequence ID" value="XM_005112854.2"/>
</dbReference>
<feature type="compositionally biased region" description="Polar residues" evidence="2">
    <location>
        <begin position="423"/>
        <end position="439"/>
    </location>
</feature>
<dbReference type="InterPro" id="IPR020846">
    <property type="entry name" value="MFS_dom"/>
</dbReference>
<evidence type="ECO:0000313" key="6">
    <source>
        <dbReference type="RefSeq" id="XP_005112911.2"/>
    </source>
</evidence>